<accession>A0A4R2PZV0</accession>
<dbReference type="OrthoDB" id="419320at2"/>
<dbReference type="AlphaFoldDB" id="A0A4R2PZV0"/>
<dbReference type="SUPFAM" id="SSF51445">
    <property type="entry name" value="(Trans)glycosidases"/>
    <property type="match status" value="1"/>
</dbReference>
<sequence length="787" mass="81132">MDNLQIDIAFGDRVAGAETVTSDQFGGIQTGYSAFAEFDEQFAELGLSALRWPGGTLSETDPDVYGLDIPGLFDGTQLYNPNPDRDRPDLADTLAYCVQGDLSFSMILPTARYAQDIAQGEADLAAFLADLLSGAYGALPADFMLEIGNEYMGLAPFADDPALYGEIADRFIAVITDALDDPQINRIGADLSIAVQMGHTASDDAAIRAQIAPGNLAQIDSLVAHALPFNFDAIDRVEDDPNADAQDYGETLWQNRQDYLDDWGQAIAAAGGDGVELFMSAMNVGKAVQDVEDVNLNYQDYGLRAAGAYLELFATYQSIGMDAAAIWGIAGKQYNAVAYEGTDGMVLDPGGALLKLMAENIAGMELIDGFQSNTRDDLAMAYGWENAAEAVIFVAANDIAADGLGITLDLGLLDQASVLEAVRLTAVLAQDTPPDATGLELMVYEEAHLQSFTPQVTGDALTFTLGMDYEVVMLRLAKTAPPPAPTPVEGGAAADVISGTTGADILIGHGGNDKLIGDDGDDMLDGGTGNDVLRGGLGADRIEGGDDQDKIYGGAGDDTVFAGEGDDKVYGNADDDLLMAEGGNDIVYGGTGRDRIDGGDGDDQLFGEIGDDRIDGGAGADTINGGLGSDTAFGGDGDDVLIGEGGYDVLYGGAGNDVLSGDDGNDILAGDADDDLLSGGAGHDVLSGGTGADRLDGGADDDDLFGGAGADVFVFAAAGFGADRIGDFETGLDVIDLSGLALGTSFPDFLAAHVTDTDQGARIDAAGGSITLLGLDAADLSAADFLL</sequence>
<dbReference type="SUPFAM" id="SSF51120">
    <property type="entry name" value="beta-Roll"/>
    <property type="match status" value="2"/>
</dbReference>
<evidence type="ECO:0000256" key="2">
    <source>
        <dbReference type="ARBA" id="ARBA00022525"/>
    </source>
</evidence>
<dbReference type="RefSeq" id="WP_132461763.1">
    <property type="nucleotide sequence ID" value="NZ_SLXP01000004.1"/>
</dbReference>
<proteinExistence type="predicted"/>
<dbReference type="InterPro" id="IPR017853">
    <property type="entry name" value="GH"/>
</dbReference>
<dbReference type="EMBL" id="SLXP01000004">
    <property type="protein sequence ID" value="TCP41832.1"/>
    <property type="molecule type" value="Genomic_DNA"/>
</dbReference>
<reference evidence="3 4" key="1">
    <citation type="submission" date="2019-03" db="EMBL/GenBank/DDBJ databases">
        <title>Genomic Encyclopedia of Type Strains, Phase IV (KMG-IV): sequencing the most valuable type-strain genomes for metagenomic binning, comparative biology and taxonomic classification.</title>
        <authorList>
            <person name="Goeker M."/>
        </authorList>
    </citation>
    <scope>NUCLEOTIDE SEQUENCE [LARGE SCALE GENOMIC DNA]</scope>
    <source>
        <strain evidence="3 4">DSM 18063</strain>
    </source>
</reference>
<name>A0A4R2PZV0_9RHOB</name>
<gene>
    <name evidence="3" type="ORF">EV662_104176</name>
</gene>
<dbReference type="InterPro" id="IPR018511">
    <property type="entry name" value="Hemolysin-typ_Ca-bd_CS"/>
</dbReference>
<dbReference type="Gene3D" id="2.150.10.10">
    <property type="entry name" value="Serralysin-like metalloprotease, C-terminal"/>
    <property type="match status" value="4"/>
</dbReference>
<keyword evidence="4" id="KW-1185">Reference proteome</keyword>
<organism evidence="3 4">
    <name type="scientific">Rhodovulum marinum</name>
    <dbReference type="NCBI Taxonomy" id="320662"/>
    <lineage>
        <taxon>Bacteria</taxon>
        <taxon>Pseudomonadati</taxon>
        <taxon>Pseudomonadota</taxon>
        <taxon>Alphaproteobacteria</taxon>
        <taxon>Rhodobacterales</taxon>
        <taxon>Paracoccaceae</taxon>
        <taxon>Rhodovulum</taxon>
    </lineage>
</organism>
<dbReference type="PRINTS" id="PR00313">
    <property type="entry name" value="CABNDNGRPT"/>
</dbReference>
<dbReference type="GO" id="GO:0005615">
    <property type="term" value="C:extracellular space"/>
    <property type="evidence" value="ECO:0007669"/>
    <property type="project" value="InterPro"/>
</dbReference>
<comment type="caution">
    <text evidence="3">The sequence shown here is derived from an EMBL/GenBank/DDBJ whole genome shotgun (WGS) entry which is preliminary data.</text>
</comment>
<evidence type="ECO:0000313" key="4">
    <source>
        <dbReference type="Proteomes" id="UP000294835"/>
    </source>
</evidence>
<dbReference type="InterPro" id="IPR001343">
    <property type="entry name" value="Hemolysn_Ca-bd"/>
</dbReference>
<dbReference type="Gene3D" id="3.20.20.80">
    <property type="entry name" value="Glycosidases"/>
    <property type="match status" value="1"/>
</dbReference>
<evidence type="ECO:0000313" key="3">
    <source>
        <dbReference type="EMBL" id="TCP41832.1"/>
    </source>
</evidence>
<dbReference type="InterPro" id="IPR011049">
    <property type="entry name" value="Serralysin-like_metalloprot_C"/>
</dbReference>
<dbReference type="PROSITE" id="PS00330">
    <property type="entry name" value="HEMOLYSIN_CALCIUM"/>
    <property type="match status" value="5"/>
</dbReference>
<keyword evidence="2" id="KW-0964">Secreted</keyword>
<dbReference type="Pfam" id="PF00353">
    <property type="entry name" value="HemolysinCabind"/>
    <property type="match status" value="5"/>
</dbReference>
<dbReference type="InterPro" id="IPR050557">
    <property type="entry name" value="RTX_toxin/Mannuronan_C5-epim"/>
</dbReference>
<dbReference type="Proteomes" id="UP000294835">
    <property type="component" value="Unassembled WGS sequence"/>
</dbReference>
<evidence type="ECO:0000256" key="1">
    <source>
        <dbReference type="ARBA" id="ARBA00004613"/>
    </source>
</evidence>
<dbReference type="PANTHER" id="PTHR38340:SF1">
    <property type="entry name" value="S-LAYER PROTEIN"/>
    <property type="match status" value="1"/>
</dbReference>
<comment type="subcellular location">
    <subcellularLocation>
        <location evidence="1">Secreted</location>
    </subcellularLocation>
</comment>
<protein>
    <submittedName>
        <fullName evidence="3">Hemolysin type calcium-binding protein</fullName>
    </submittedName>
</protein>
<dbReference type="PANTHER" id="PTHR38340">
    <property type="entry name" value="S-LAYER PROTEIN"/>
    <property type="match status" value="1"/>
</dbReference>
<dbReference type="GO" id="GO:0005509">
    <property type="term" value="F:calcium ion binding"/>
    <property type="evidence" value="ECO:0007669"/>
    <property type="project" value="InterPro"/>
</dbReference>